<organism evidence="2 3">
    <name type="scientific">Cryptosporangium minutisporangium</name>
    <dbReference type="NCBI Taxonomy" id="113569"/>
    <lineage>
        <taxon>Bacteria</taxon>
        <taxon>Bacillati</taxon>
        <taxon>Actinomycetota</taxon>
        <taxon>Actinomycetes</taxon>
        <taxon>Cryptosporangiales</taxon>
        <taxon>Cryptosporangiaceae</taxon>
        <taxon>Cryptosporangium</taxon>
    </lineage>
</organism>
<accession>A0ABP6SYL7</accession>
<evidence type="ECO:0000313" key="3">
    <source>
        <dbReference type="Proteomes" id="UP001501676"/>
    </source>
</evidence>
<dbReference type="EMBL" id="BAAAYN010000017">
    <property type="protein sequence ID" value="GAA3387181.1"/>
    <property type="molecule type" value="Genomic_DNA"/>
</dbReference>
<dbReference type="InterPro" id="IPR007278">
    <property type="entry name" value="DUF397"/>
</dbReference>
<dbReference type="RefSeq" id="WP_345728550.1">
    <property type="nucleotide sequence ID" value="NZ_BAAAYN010000017.1"/>
</dbReference>
<evidence type="ECO:0000313" key="2">
    <source>
        <dbReference type="EMBL" id="GAA3387181.1"/>
    </source>
</evidence>
<name>A0ABP6SYL7_9ACTN</name>
<reference evidence="3" key="1">
    <citation type="journal article" date="2019" name="Int. J. Syst. Evol. Microbiol.">
        <title>The Global Catalogue of Microorganisms (GCM) 10K type strain sequencing project: providing services to taxonomists for standard genome sequencing and annotation.</title>
        <authorList>
            <consortium name="The Broad Institute Genomics Platform"/>
            <consortium name="The Broad Institute Genome Sequencing Center for Infectious Disease"/>
            <person name="Wu L."/>
            <person name="Ma J."/>
        </authorList>
    </citation>
    <scope>NUCLEOTIDE SEQUENCE [LARGE SCALE GENOMIC DNA]</scope>
    <source>
        <strain evidence="3">JCM 9458</strain>
    </source>
</reference>
<keyword evidence="3" id="KW-1185">Reference proteome</keyword>
<feature type="domain" description="DUF397" evidence="1">
    <location>
        <begin position="8"/>
        <end position="60"/>
    </location>
</feature>
<comment type="caution">
    <text evidence="2">The sequence shown here is derived from an EMBL/GenBank/DDBJ whole genome shotgun (WGS) entry which is preliminary data.</text>
</comment>
<dbReference type="Pfam" id="PF04149">
    <property type="entry name" value="DUF397"/>
    <property type="match status" value="1"/>
</dbReference>
<gene>
    <name evidence="2" type="ORF">GCM10020369_28740</name>
</gene>
<dbReference type="Proteomes" id="UP001501676">
    <property type="component" value="Unassembled WGS sequence"/>
</dbReference>
<proteinExistence type="predicted"/>
<protein>
    <recommendedName>
        <fullName evidence="1">DUF397 domain-containing protein</fullName>
    </recommendedName>
</protein>
<sequence length="66" mass="7308">MSADSSVVWRKSTYSSGDGNCLEIAVTAAESVYVRDSKHPNSYVLNFSRESWTSFTSALREGEIRA</sequence>
<evidence type="ECO:0000259" key="1">
    <source>
        <dbReference type="Pfam" id="PF04149"/>
    </source>
</evidence>